<protein>
    <recommendedName>
        <fullName evidence="3">DUF1641 domain-containing protein</fullName>
    </recommendedName>
</protein>
<dbReference type="RefSeq" id="WP_055410217.1">
    <property type="nucleotide sequence ID" value="NZ_CP013011.1"/>
</dbReference>
<proteinExistence type="predicted"/>
<dbReference type="AlphaFoldDB" id="A0A211YPB4"/>
<organism evidence="1 2">
    <name type="scientific">Pyrodictium delaneyi</name>
    <dbReference type="NCBI Taxonomy" id="1273541"/>
    <lineage>
        <taxon>Archaea</taxon>
        <taxon>Thermoproteota</taxon>
        <taxon>Thermoprotei</taxon>
        <taxon>Desulfurococcales</taxon>
        <taxon>Pyrodictiaceae</taxon>
        <taxon>Pyrodictium</taxon>
    </lineage>
</organism>
<accession>A0A211YPB4</accession>
<reference evidence="1 2" key="1">
    <citation type="submission" date="2017-05" db="EMBL/GenBank/DDBJ databases">
        <title>The draft genome of the hyperthermophilic archaeon 'Pyrodictium delaneyi strain Hulk', an iron and nitrate reducer, reveals the capacity for sulfate reduction.</title>
        <authorList>
            <person name="Demey L.M."/>
            <person name="Miller C."/>
            <person name="Manzella M."/>
            <person name="Reguera G."/>
            <person name="Kashefi K."/>
        </authorList>
    </citation>
    <scope>NUCLEOTIDE SEQUENCE [LARGE SCALE GENOMIC DNA]</scope>
    <source>
        <strain evidence="1 2">Hulk</strain>
    </source>
</reference>
<evidence type="ECO:0000313" key="1">
    <source>
        <dbReference type="EMBL" id="OWJ54893.1"/>
    </source>
</evidence>
<keyword evidence="2" id="KW-1185">Reference proteome</keyword>
<sequence>MSQAETREETIQFDEEGMKALETLVEVAVYLKESGILDLLRVVAERSGELLTIIANDPALHRVSALADGATRGITRLKPEEVISVKQNIEKLTECTLRSMAAVNPADVKPVGLFGMLGALRDRDVQRGLGLLLAIAKNLGACTARTK</sequence>
<comment type="caution">
    <text evidence="1">The sequence shown here is derived from an EMBL/GenBank/DDBJ whole genome shotgun (WGS) entry which is preliminary data.</text>
</comment>
<dbReference type="OrthoDB" id="56850at2157"/>
<dbReference type="Proteomes" id="UP000196694">
    <property type="component" value="Unassembled WGS sequence"/>
</dbReference>
<dbReference type="Pfam" id="PF07849">
    <property type="entry name" value="DUF1641"/>
    <property type="match status" value="1"/>
</dbReference>
<gene>
    <name evidence="1" type="ORF">Pdsh_04085</name>
</gene>
<dbReference type="InterPro" id="IPR012440">
    <property type="entry name" value="DUF1641"/>
</dbReference>
<evidence type="ECO:0000313" key="2">
    <source>
        <dbReference type="Proteomes" id="UP000196694"/>
    </source>
</evidence>
<dbReference type="GeneID" id="26100204"/>
<evidence type="ECO:0008006" key="3">
    <source>
        <dbReference type="Google" id="ProtNLM"/>
    </source>
</evidence>
<name>A0A211YPB4_9CREN</name>
<dbReference type="EMBL" id="NCQP01000002">
    <property type="protein sequence ID" value="OWJ54893.1"/>
    <property type="molecule type" value="Genomic_DNA"/>
</dbReference>